<dbReference type="Pfam" id="PF08244">
    <property type="entry name" value="Glyco_hydro_32C"/>
    <property type="match status" value="1"/>
</dbReference>
<dbReference type="InterPro" id="IPR051214">
    <property type="entry name" value="GH32_Enzymes"/>
</dbReference>
<name>A0ABU2B9F2_9CORY</name>
<dbReference type="EMBL" id="JAVDYF010000001">
    <property type="protein sequence ID" value="MDR7355246.1"/>
    <property type="molecule type" value="Genomic_DNA"/>
</dbReference>
<organism evidence="8 9">
    <name type="scientific">Corynebacterium felinum</name>
    <dbReference type="NCBI Taxonomy" id="131318"/>
    <lineage>
        <taxon>Bacteria</taxon>
        <taxon>Bacillati</taxon>
        <taxon>Actinomycetota</taxon>
        <taxon>Actinomycetes</taxon>
        <taxon>Mycobacteriales</taxon>
        <taxon>Corynebacteriaceae</taxon>
        <taxon>Corynebacterium</taxon>
    </lineage>
</organism>
<dbReference type="Proteomes" id="UP001183619">
    <property type="component" value="Unassembled WGS sequence"/>
</dbReference>
<dbReference type="Pfam" id="PF00251">
    <property type="entry name" value="Glyco_hydro_32N"/>
    <property type="match status" value="1"/>
</dbReference>
<gene>
    <name evidence="8" type="ORF">J2S37_001784</name>
</gene>
<feature type="domain" description="Glycosyl hydrolase family 32 C-terminal" evidence="7">
    <location>
        <begin position="370"/>
        <end position="450"/>
    </location>
</feature>
<protein>
    <recommendedName>
        <fullName evidence="2">beta-fructofuranosidase</fullName>
        <ecNumber evidence="2">3.2.1.26</ecNumber>
    </recommendedName>
</protein>
<evidence type="ECO:0000256" key="5">
    <source>
        <dbReference type="RuleBase" id="RU362110"/>
    </source>
</evidence>
<proteinExistence type="inferred from homology"/>
<sequence>MTHRPELHVTLSEGILDAPAGALFDGYSWHLFNQYRPDAESGCRWAHQVSHGNPFSFEICDDVLAPEGDEISLRAGSVTAVGEDVTLYYTSVSDNGRCIRIAHIPEITLTTETIGEEEFCLDIHVEKLDETVGDCEGFDRFRSPCVVPNLNKEGWLMLAVTGSADNPTLVMLESDDGRKWNFLGPLTLTGDAGLTDSPLVAPRIVRLKDEVDGEIYDVLIVTIEHKGIDVSGYLVGRLEGTTFEVLAPFNRIDHGHDFTRPRNTNRPSSAIDMATRFDEAYLFGLMNGVGRMDRAEHHHSFSCEGWANCLSLPRRVSLQNRRLYQTPFPGILAAIEESDEASMWTGIFEVPEGESLTAELIDSTGQVSCTITHYGDRLELDRSMNTHHHGDVVAIAPLGEGDTDAVTVIADGSTVEVFADGGQVALASRVYFNGICEEFRIEHTDGVTVERSTVIEPTGRISRLIHELEDEGVVR</sequence>
<evidence type="ECO:0000313" key="8">
    <source>
        <dbReference type="EMBL" id="MDR7355246.1"/>
    </source>
</evidence>
<keyword evidence="4 5" id="KW-0326">Glycosidase</keyword>
<comment type="similarity">
    <text evidence="1 5">Belongs to the glycosyl hydrolase 32 family.</text>
</comment>
<dbReference type="SMART" id="SM00640">
    <property type="entry name" value="Glyco_32"/>
    <property type="match status" value="1"/>
</dbReference>
<feature type="domain" description="Glycosyl hydrolase family 32 N-terminal" evidence="6">
    <location>
        <begin position="8"/>
        <end position="327"/>
    </location>
</feature>
<evidence type="ECO:0000256" key="2">
    <source>
        <dbReference type="ARBA" id="ARBA00012758"/>
    </source>
</evidence>
<dbReference type="PANTHER" id="PTHR43101:SF1">
    <property type="entry name" value="BETA-FRUCTOSIDASE"/>
    <property type="match status" value="1"/>
</dbReference>
<evidence type="ECO:0000256" key="4">
    <source>
        <dbReference type="ARBA" id="ARBA00023295"/>
    </source>
</evidence>
<evidence type="ECO:0000313" key="9">
    <source>
        <dbReference type="Proteomes" id="UP001183619"/>
    </source>
</evidence>
<evidence type="ECO:0000256" key="3">
    <source>
        <dbReference type="ARBA" id="ARBA00022801"/>
    </source>
</evidence>
<dbReference type="InterPro" id="IPR023296">
    <property type="entry name" value="Glyco_hydro_beta-prop_sf"/>
</dbReference>
<dbReference type="EC" id="3.2.1.26" evidence="2"/>
<dbReference type="RefSeq" id="WP_277104801.1">
    <property type="nucleotide sequence ID" value="NZ_BAAAJS010000074.1"/>
</dbReference>
<dbReference type="SUPFAM" id="SSF75005">
    <property type="entry name" value="Arabinanase/levansucrase/invertase"/>
    <property type="match status" value="1"/>
</dbReference>
<dbReference type="PANTHER" id="PTHR43101">
    <property type="entry name" value="BETA-FRUCTOSIDASE"/>
    <property type="match status" value="1"/>
</dbReference>
<reference evidence="8 9" key="1">
    <citation type="submission" date="2023-07" db="EMBL/GenBank/DDBJ databases">
        <title>Sequencing the genomes of 1000 actinobacteria strains.</title>
        <authorList>
            <person name="Klenk H.-P."/>
        </authorList>
    </citation>
    <scope>NUCLEOTIDE SEQUENCE [LARGE SCALE GENOMIC DNA]</scope>
    <source>
        <strain evidence="8 9">DSM 44508</strain>
    </source>
</reference>
<dbReference type="Gene3D" id="2.60.120.560">
    <property type="entry name" value="Exo-inulinase, domain 1"/>
    <property type="match status" value="1"/>
</dbReference>
<comment type="caution">
    <text evidence="8">The sequence shown here is derived from an EMBL/GenBank/DDBJ whole genome shotgun (WGS) entry which is preliminary data.</text>
</comment>
<evidence type="ECO:0000256" key="1">
    <source>
        <dbReference type="ARBA" id="ARBA00009902"/>
    </source>
</evidence>
<dbReference type="InterPro" id="IPR013148">
    <property type="entry name" value="Glyco_hydro_32_N"/>
</dbReference>
<accession>A0ABU2B9F2</accession>
<keyword evidence="3 5" id="KW-0378">Hydrolase</keyword>
<evidence type="ECO:0000259" key="6">
    <source>
        <dbReference type="Pfam" id="PF00251"/>
    </source>
</evidence>
<dbReference type="InterPro" id="IPR013189">
    <property type="entry name" value="Glyco_hydro_32_C"/>
</dbReference>
<dbReference type="Gene3D" id="2.115.10.20">
    <property type="entry name" value="Glycosyl hydrolase domain, family 43"/>
    <property type="match status" value="1"/>
</dbReference>
<dbReference type="InterPro" id="IPR001362">
    <property type="entry name" value="Glyco_hydro_32"/>
</dbReference>
<dbReference type="SUPFAM" id="SSF49899">
    <property type="entry name" value="Concanavalin A-like lectins/glucanases"/>
    <property type="match status" value="1"/>
</dbReference>
<evidence type="ECO:0000259" key="7">
    <source>
        <dbReference type="Pfam" id="PF08244"/>
    </source>
</evidence>
<keyword evidence="9" id="KW-1185">Reference proteome</keyword>
<dbReference type="InterPro" id="IPR013320">
    <property type="entry name" value="ConA-like_dom_sf"/>
</dbReference>
<dbReference type="GO" id="GO:0004564">
    <property type="term" value="F:beta-fructofuranosidase activity"/>
    <property type="evidence" value="ECO:0007669"/>
    <property type="project" value="UniProtKB-EC"/>
</dbReference>